<reference evidence="3" key="1">
    <citation type="submission" date="2021-01" db="EMBL/GenBank/DDBJ databases">
        <title>Whole genome shotgun sequence of Sinosporangium siamense NBRC 109515.</title>
        <authorList>
            <person name="Komaki H."/>
            <person name="Tamura T."/>
        </authorList>
    </citation>
    <scope>NUCLEOTIDE SEQUENCE</scope>
    <source>
        <strain evidence="3">NBRC 109515</strain>
    </source>
</reference>
<evidence type="ECO:0000313" key="4">
    <source>
        <dbReference type="Proteomes" id="UP000606172"/>
    </source>
</evidence>
<dbReference type="Proteomes" id="UP000606172">
    <property type="component" value="Unassembled WGS sequence"/>
</dbReference>
<comment type="caution">
    <text evidence="3">The sequence shown here is derived from an EMBL/GenBank/DDBJ whole genome shotgun (WGS) entry which is preliminary data.</text>
</comment>
<evidence type="ECO:0000256" key="1">
    <source>
        <dbReference type="SAM" id="Phobius"/>
    </source>
</evidence>
<keyword evidence="1" id="KW-1133">Transmembrane helix</keyword>
<organism evidence="3 4">
    <name type="scientific">Sinosporangium siamense</name>
    <dbReference type="NCBI Taxonomy" id="1367973"/>
    <lineage>
        <taxon>Bacteria</taxon>
        <taxon>Bacillati</taxon>
        <taxon>Actinomycetota</taxon>
        <taxon>Actinomycetes</taxon>
        <taxon>Streptosporangiales</taxon>
        <taxon>Streptosporangiaceae</taxon>
        <taxon>Sinosporangium</taxon>
    </lineage>
</organism>
<proteinExistence type="predicted"/>
<evidence type="ECO:0000259" key="2">
    <source>
        <dbReference type="Pfam" id="PF23636"/>
    </source>
</evidence>
<keyword evidence="1" id="KW-0812">Transmembrane</keyword>
<gene>
    <name evidence="3" type="ORF">Ssi02_75490</name>
</gene>
<dbReference type="AlphaFoldDB" id="A0A919RP73"/>
<sequence>MSTHTRGGARSAWAAGGTLFAATVLVVLGIWSFFVGLAAILTSQFFVVLPNYVYAFSTTSWGWIHLVVGILLVIVGICLFMGQTWARVAGVILASISAVLNFLFMPYYPLWSIVLIAVDIFVIWALLTVRREEIS</sequence>
<feature type="domain" description="DUF7144" evidence="2">
    <location>
        <begin position="18"/>
        <end position="130"/>
    </location>
</feature>
<accession>A0A919RP73</accession>
<dbReference type="InterPro" id="IPR055568">
    <property type="entry name" value="DUF7144"/>
</dbReference>
<dbReference type="RefSeq" id="WP_204032955.1">
    <property type="nucleotide sequence ID" value="NZ_BOOW01000057.1"/>
</dbReference>
<feature type="transmembrane region" description="Helical" evidence="1">
    <location>
        <begin position="88"/>
        <end position="104"/>
    </location>
</feature>
<protein>
    <recommendedName>
        <fullName evidence="2">DUF7144 domain-containing protein</fullName>
    </recommendedName>
</protein>
<dbReference type="Pfam" id="PF23636">
    <property type="entry name" value="DUF7144"/>
    <property type="match status" value="1"/>
</dbReference>
<feature type="transmembrane region" description="Helical" evidence="1">
    <location>
        <begin position="61"/>
        <end position="81"/>
    </location>
</feature>
<name>A0A919RP73_9ACTN</name>
<keyword evidence="1" id="KW-0472">Membrane</keyword>
<dbReference type="EMBL" id="BOOW01000057">
    <property type="protein sequence ID" value="GII97318.1"/>
    <property type="molecule type" value="Genomic_DNA"/>
</dbReference>
<keyword evidence="4" id="KW-1185">Reference proteome</keyword>
<feature type="transmembrane region" description="Helical" evidence="1">
    <location>
        <begin position="12"/>
        <end position="41"/>
    </location>
</feature>
<evidence type="ECO:0000313" key="3">
    <source>
        <dbReference type="EMBL" id="GII97318.1"/>
    </source>
</evidence>
<feature type="transmembrane region" description="Helical" evidence="1">
    <location>
        <begin position="110"/>
        <end position="129"/>
    </location>
</feature>